<reference evidence="1 2" key="1">
    <citation type="submission" date="2009-01" db="EMBL/GenBank/DDBJ databases">
        <title>Complete sequence of Clostridium cellulolyticum H10.</title>
        <authorList>
            <consortium name="US DOE Joint Genome Institute"/>
            <person name="Lucas S."/>
            <person name="Copeland A."/>
            <person name="Lapidus A."/>
            <person name="Glavina del Rio T."/>
            <person name="Dalin E."/>
            <person name="Tice H."/>
            <person name="Bruce D."/>
            <person name="Goodwin L."/>
            <person name="Pitluck S."/>
            <person name="Chertkov O."/>
            <person name="Saunders E."/>
            <person name="Brettin T."/>
            <person name="Detter J.C."/>
            <person name="Han C."/>
            <person name="Larimer F."/>
            <person name="Land M."/>
            <person name="Hauser L."/>
            <person name="Kyrpides N."/>
            <person name="Ivanova N."/>
            <person name="Zhou J."/>
            <person name="Richardson P."/>
        </authorList>
    </citation>
    <scope>NUCLEOTIDE SEQUENCE [LARGE SCALE GENOMIC DNA]</scope>
    <source>
        <strain evidence="2">ATCC 35319 / DSM 5812 / JCM 6584 / H10</strain>
    </source>
</reference>
<dbReference type="InterPro" id="IPR024042">
    <property type="entry name" value="TM1646-like_dom_sf"/>
</dbReference>
<dbReference type="EMBL" id="CP001348">
    <property type="protein sequence ID" value="ACL74546.1"/>
    <property type="molecule type" value="Genomic_DNA"/>
</dbReference>
<dbReference type="eggNOG" id="COG1728">
    <property type="taxonomic scope" value="Bacteria"/>
</dbReference>
<dbReference type="Proteomes" id="UP000001349">
    <property type="component" value="Chromosome"/>
</dbReference>
<accession>B8I4J2</accession>
<dbReference type="HOGENOM" id="CLU_121413_1_0_9"/>
<dbReference type="InterPro" id="IPR005585">
    <property type="entry name" value="DUF327"/>
</dbReference>
<organism evidence="1 2">
    <name type="scientific">Ruminiclostridium cellulolyticum (strain ATCC 35319 / DSM 5812 / JCM 6584 / H10)</name>
    <name type="common">Clostridium cellulolyticum</name>
    <dbReference type="NCBI Taxonomy" id="394503"/>
    <lineage>
        <taxon>Bacteria</taxon>
        <taxon>Bacillati</taxon>
        <taxon>Bacillota</taxon>
        <taxon>Clostridia</taxon>
        <taxon>Eubacteriales</taxon>
        <taxon>Oscillospiraceae</taxon>
        <taxon>Ruminiclostridium</taxon>
    </lineage>
</organism>
<evidence type="ECO:0008006" key="3">
    <source>
        <dbReference type="Google" id="ProtNLM"/>
    </source>
</evidence>
<proteinExistence type="predicted"/>
<protein>
    <recommendedName>
        <fullName evidence="3">DUF327 domain-containing protein</fullName>
    </recommendedName>
</protein>
<evidence type="ECO:0000313" key="1">
    <source>
        <dbReference type="EMBL" id="ACL74546.1"/>
    </source>
</evidence>
<keyword evidence="2" id="KW-1185">Reference proteome</keyword>
<dbReference type="KEGG" id="cce:Ccel_0158"/>
<dbReference type="Gene3D" id="1.20.120.490">
    <property type="entry name" value="Hypothetical protein TM1646-like domain"/>
    <property type="match status" value="1"/>
</dbReference>
<dbReference type="AlphaFoldDB" id="B8I4J2"/>
<dbReference type="STRING" id="394503.Ccel_0158"/>
<dbReference type="RefSeq" id="WP_012634612.1">
    <property type="nucleotide sequence ID" value="NC_011898.1"/>
</dbReference>
<dbReference type="SUPFAM" id="SSF158397">
    <property type="entry name" value="TM1646-like"/>
    <property type="match status" value="1"/>
</dbReference>
<evidence type="ECO:0000313" key="2">
    <source>
        <dbReference type="Proteomes" id="UP000001349"/>
    </source>
</evidence>
<sequence>MIPIPIKIQDSSESRANISALPSRDERTIRNERDTSFSNQLRKLETKNYEERVKVLADKIESQGKKLGKKTDIRELKVYKQLISDFLDEAVSHSHSFMKKNFLDRRGRHRIYAIIKKINEELVELTNEVLKSQKDNISILKKLDDIRGLILDLFL</sequence>
<dbReference type="OrthoDB" id="1680946at2"/>
<dbReference type="Pfam" id="PF03885">
    <property type="entry name" value="DUF327"/>
    <property type="match status" value="1"/>
</dbReference>
<name>B8I4J2_RUMCH</name>
<gene>
    <name evidence="1" type="ordered locus">Ccel_0158</name>
</gene>